<evidence type="ECO:0000313" key="4">
    <source>
        <dbReference type="EMBL" id="CAF3736780.1"/>
    </source>
</evidence>
<feature type="binding site" evidence="1">
    <location>
        <position position="46"/>
    </location>
    <ligand>
        <name>Mg(2+)</name>
        <dbReference type="ChEBI" id="CHEBI:18420"/>
        <label>1</label>
    </ligand>
</feature>
<organism evidence="2 6">
    <name type="scientific">Didymodactylos carnosus</name>
    <dbReference type="NCBI Taxonomy" id="1234261"/>
    <lineage>
        <taxon>Eukaryota</taxon>
        <taxon>Metazoa</taxon>
        <taxon>Spiralia</taxon>
        <taxon>Gnathifera</taxon>
        <taxon>Rotifera</taxon>
        <taxon>Eurotatoria</taxon>
        <taxon>Bdelloidea</taxon>
        <taxon>Philodinida</taxon>
        <taxon>Philodinidae</taxon>
        <taxon>Didymodactylos</taxon>
    </lineage>
</organism>
<dbReference type="EMBL" id="CAJOBC010002512">
    <property type="protein sequence ID" value="CAF3736780.1"/>
    <property type="molecule type" value="Genomic_DNA"/>
</dbReference>
<evidence type="ECO:0000256" key="1">
    <source>
        <dbReference type="PIRSR" id="PIRSR605502-1"/>
    </source>
</evidence>
<dbReference type="Proteomes" id="UP000663829">
    <property type="component" value="Unassembled WGS sequence"/>
</dbReference>
<dbReference type="EMBL" id="CAJNOQ010002512">
    <property type="protein sequence ID" value="CAF0962371.1"/>
    <property type="molecule type" value="Genomic_DNA"/>
</dbReference>
<evidence type="ECO:0000313" key="5">
    <source>
        <dbReference type="EMBL" id="CAF3929827.1"/>
    </source>
</evidence>
<comment type="cofactor">
    <cofactor evidence="1">
        <name>Mg(2+)</name>
        <dbReference type="ChEBI" id="CHEBI:18420"/>
    </cofactor>
    <text evidence="1">Binds 2 magnesium ions per subunit.</text>
</comment>
<keyword evidence="1" id="KW-0479">Metal-binding</keyword>
<dbReference type="OrthoDB" id="410104at2759"/>
<dbReference type="AlphaFoldDB" id="A0A814E4C9"/>
<dbReference type="Proteomes" id="UP000677228">
    <property type="component" value="Unassembled WGS sequence"/>
</dbReference>
<dbReference type="Proteomes" id="UP000681722">
    <property type="component" value="Unassembled WGS sequence"/>
</dbReference>
<reference evidence="2" key="1">
    <citation type="submission" date="2021-02" db="EMBL/GenBank/DDBJ databases">
        <authorList>
            <person name="Nowell W R."/>
        </authorList>
    </citation>
    <scope>NUCLEOTIDE SEQUENCE</scope>
</reference>
<dbReference type="EMBL" id="CAJOBA010025158">
    <property type="protein sequence ID" value="CAF3929827.1"/>
    <property type="molecule type" value="Genomic_DNA"/>
</dbReference>
<evidence type="ECO:0000313" key="3">
    <source>
        <dbReference type="EMBL" id="CAF1138301.1"/>
    </source>
</evidence>
<dbReference type="InterPro" id="IPR036705">
    <property type="entry name" value="Ribosyl_crysJ1_sf"/>
</dbReference>
<proteinExistence type="predicted"/>
<gene>
    <name evidence="2" type="ORF">GPM918_LOCUS11822</name>
    <name evidence="3" type="ORF">OVA965_LOCUS20996</name>
    <name evidence="4" type="ORF">SRO942_LOCUS11823</name>
    <name evidence="5" type="ORF">TMI583_LOCUS21535</name>
</gene>
<dbReference type="EMBL" id="CAJNOK010011355">
    <property type="protein sequence ID" value="CAF1138301.1"/>
    <property type="molecule type" value="Genomic_DNA"/>
</dbReference>
<dbReference type="Gene3D" id="1.10.4080.10">
    <property type="entry name" value="ADP-ribosylation/Crystallin J1"/>
    <property type="match status" value="1"/>
</dbReference>
<feature type="binding site" evidence="1">
    <location>
        <position position="45"/>
    </location>
    <ligand>
        <name>Mg(2+)</name>
        <dbReference type="ChEBI" id="CHEBI:18420"/>
        <label>1</label>
    </ligand>
</feature>
<evidence type="ECO:0000313" key="6">
    <source>
        <dbReference type="Proteomes" id="UP000663829"/>
    </source>
</evidence>
<dbReference type="Pfam" id="PF03747">
    <property type="entry name" value="ADP_ribosyl_GH"/>
    <property type="match status" value="1"/>
</dbReference>
<evidence type="ECO:0000313" key="2">
    <source>
        <dbReference type="EMBL" id="CAF0962371.1"/>
    </source>
</evidence>
<feature type="binding site" evidence="1">
    <location>
        <position position="44"/>
    </location>
    <ligand>
        <name>Mg(2+)</name>
        <dbReference type="ChEBI" id="CHEBI:18420"/>
        <label>1</label>
    </ligand>
</feature>
<name>A0A814E4C9_9BILA</name>
<dbReference type="Proteomes" id="UP000682733">
    <property type="component" value="Unassembled WGS sequence"/>
</dbReference>
<comment type="caution">
    <text evidence="2">The sequence shown here is derived from an EMBL/GenBank/DDBJ whole genome shotgun (WGS) entry which is preliminary data.</text>
</comment>
<dbReference type="InterPro" id="IPR005502">
    <property type="entry name" value="Ribosyl_crysJ1"/>
</dbReference>
<keyword evidence="1" id="KW-0460">Magnesium</keyword>
<sequence>MIGMTVSDALGAHVKFRPRAYLKQNPVSDMQGGGTWGLNAGQRTDDTSMALCLAASLIVNKSLNPYDQLVRYKW</sequence>
<protein>
    <submittedName>
        <fullName evidence="2">Uncharacterized protein</fullName>
    </submittedName>
</protein>
<dbReference type="GO" id="GO:0046872">
    <property type="term" value="F:metal ion binding"/>
    <property type="evidence" value="ECO:0007669"/>
    <property type="project" value="UniProtKB-KW"/>
</dbReference>
<dbReference type="SUPFAM" id="SSF101478">
    <property type="entry name" value="ADP-ribosylglycohydrolase"/>
    <property type="match status" value="1"/>
</dbReference>
<keyword evidence="6" id="KW-1185">Reference proteome</keyword>
<accession>A0A814E4C9</accession>